<dbReference type="GO" id="GO:0016491">
    <property type="term" value="F:oxidoreductase activity"/>
    <property type="evidence" value="ECO:0007669"/>
    <property type="project" value="InterPro"/>
</dbReference>
<accession>A0A9D2SIP7</accession>
<dbReference type="CDD" id="cd02062">
    <property type="entry name" value="Nitro_FMN_reductase"/>
    <property type="match status" value="1"/>
</dbReference>
<dbReference type="InterPro" id="IPR000415">
    <property type="entry name" value="Nitroreductase-like"/>
</dbReference>
<dbReference type="Proteomes" id="UP000823910">
    <property type="component" value="Unassembled WGS sequence"/>
</dbReference>
<protein>
    <submittedName>
        <fullName evidence="2">Nitroreductase family protein</fullName>
    </submittedName>
</protein>
<reference evidence="2" key="1">
    <citation type="journal article" date="2021" name="PeerJ">
        <title>Extensive microbial diversity within the chicken gut microbiome revealed by metagenomics and culture.</title>
        <authorList>
            <person name="Gilroy R."/>
            <person name="Ravi A."/>
            <person name="Getino M."/>
            <person name="Pursley I."/>
            <person name="Horton D.L."/>
            <person name="Alikhan N.F."/>
            <person name="Baker D."/>
            <person name="Gharbi K."/>
            <person name="Hall N."/>
            <person name="Watson M."/>
            <person name="Adriaenssens E.M."/>
            <person name="Foster-Nyarko E."/>
            <person name="Jarju S."/>
            <person name="Secka A."/>
            <person name="Antonio M."/>
            <person name="Oren A."/>
            <person name="Chaudhuri R.R."/>
            <person name="La Ragione R."/>
            <person name="Hildebrand F."/>
            <person name="Pallen M.J."/>
        </authorList>
    </citation>
    <scope>NUCLEOTIDE SEQUENCE</scope>
    <source>
        <strain evidence="2">CHK180-15479</strain>
    </source>
</reference>
<proteinExistence type="predicted"/>
<gene>
    <name evidence="2" type="ORF">H9704_10970</name>
</gene>
<dbReference type="Gene3D" id="3.40.109.10">
    <property type="entry name" value="NADH Oxidase"/>
    <property type="match status" value="1"/>
</dbReference>
<reference evidence="2" key="2">
    <citation type="submission" date="2021-04" db="EMBL/GenBank/DDBJ databases">
        <authorList>
            <person name="Gilroy R."/>
        </authorList>
    </citation>
    <scope>NUCLEOTIDE SEQUENCE</scope>
    <source>
        <strain evidence="2">CHK180-15479</strain>
    </source>
</reference>
<feature type="domain" description="Nitroreductase" evidence="1">
    <location>
        <begin position="2"/>
        <end position="48"/>
    </location>
</feature>
<sequence>MRKRRTVREFLDKEVDFEAIKRILEAGNQAPTWNHNRSWSYIVLRTGRGTETLCR</sequence>
<organism evidence="2 3">
    <name type="scientific">Candidatus Enterocloster excrementipullorum</name>
    <dbReference type="NCBI Taxonomy" id="2838559"/>
    <lineage>
        <taxon>Bacteria</taxon>
        <taxon>Bacillati</taxon>
        <taxon>Bacillota</taxon>
        <taxon>Clostridia</taxon>
        <taxon>Lachnospirales</taxon>
        <taxon>Lachnospiraceae</taxon>
        <taxon>Enterocloster</taxon>
    </lineage>
</organism>
<dbReference type="EMBL" id="DWWT01000058">
    <property type="protein sequence ID" value="HJC06654.1"/>
    <property type="molecule type" value="Genomic_DNA"/>
</dbReference>
<comment type="caution">
    <text evidence="2">The sequence shown here is derived from an EMBL/GenBank/DDBJ whole genome shotgun (WGS) entry which is preliminary data.</text>
</comment>
<dbReference type="Pfam" id="PF00881">
    <property type="entry name" value="Nitroreductase"/>
    <property type="match status" value="1"/>
</dbReference>
<evidence type="ECO:0000313" key="2">
    <source>
        <dbReference type="EMBL" id="HJC06654.1"/>
    </source>
</evidence>
<name>A0A9D2SIP7_9FIRM</name>
<evidence type="ECO:0000259" key="1">
    <source>
        <dbReference type="Pfam" id="PF00881"/>
    </source>
</evidence>
<dbReference type="SUPFAM" id="SSF55469">
    <property type="entry name" value="FMN-dependent nitroreductase-like"/>
    <property type="match status" value="1"/>
</dbReference>
<dbReference type="InterPro" id="IPR029479">
    <property type="entry name" value="Nitroreductase"/>
</dbReference>
<dbReference type="AlphaFoldDB" id="A0A9D2SIP7"/>
<evidence type="ECO:0000313" key="3">
    <source>
        <dbReference type="Proteomes" id="UP000823910"/>
    </source>
</evidence>